<evidence type="ECO:0000313" key="3">
    <source>
        <dbReference type="Proteomes" id="UP000295021"/>
    </source>
</evidence>
<reference evidence="1 4" key="2">
    <citation type="submission" date="2020-08" db="EMBL/GenBank/DDBJ databases">
        <title>Genomic Encyclopedia of Type Strains, Phase III (KMG-III): the genomes of soil and plant-associated and newly described type strains.</title>
        <authorList>
            <person name="Whitman W."/>
        </authorList>
    </citation>
    <scope>NUCLEOTIDE SEQUENCE [LARGE SCALE GENOMIC DNA]</scope>
    <source>
        <strain evidence="1 4">CECT 8280</strain>
    </source>
</reference>
<dbReference type="Proteomes" id="UP000295021">
    <property type="component" value="Unassembled WGS sequence"/>
</dbReference>
<dbReference type="EMBL" id="SMBI01000009">
    <property type="protein sequence ID" value="TCU21984.1"/>
    <property type="molecule type" value="Genomic_DNA"/>
</dbReference>
<accession>A0AAX2QH00</accession>
<dbReference type="EMBL" id="JACHXX010000010">
    <property type="protein sequence ID" value="MBB3165479.1"/>
    <property type="molecule type" value="Genomic_DNA"/>
</dbReference>
<protein>
    <submittedName>
        <fullName evidence="2">Uncharacterized protein</fullName>
    </submittedName>
</protein>
<evidence type="ECO:0000313" key="2">
    <source>
        <dbReference type="EMBL" id="TCU21984.1"/>
    </source>
</evidence>
<organism evidence="2 3">
    <name type="scientific">Rhizobium laguerreae</name>
    <dbReference type="NCBI Taxonomy" id="1076926"/>
    <lineage>
        <taxon>Bacteria</taxon>
        <taxon>Pseudomonadati</taxon>
        <taxon>Pseudomonadota</taxon>
        <taxon>Alphaproteobacteria</taxon>
        <taxon>Hyphomicrobiales</taxon>
        <taxon>Rhizobiaceae</taxon>
        <taxon>Rhizobium/Agrobacterium group</taxon>
        <taxon>Rhizobium</taxon>
    </lineage>
</organism>
<evidence type="ECO:0000313" key="1">
    <source>
        <dbReference type="EMBL" id="MBB3165479.1"/>
    </source>
</evidence>
<sequence length="81" mass="8339">MGGLSASGGMDRWGISGYLQAIFVRDAGGHWIDGPNMLSATAVVISAQSTSLIPEASPNRGPVLLQLQTFQARKGGVSPAL</sequence>
<proteinExistence type="predicted"/>
<keyword evidence="4" id="KW-1185">Reference proteome</keyword>
<dbReference type="Proteomes" id="UP000542811">
    <property type="component" value="Unassembled WGS sequence"/>
</dbReference>
<comment type="caution">
    <text evidence="2">The sequence shown here is derived from an EMBL/GenBank/DDBJ whole genome shotgun (WGS) entry which is preliminary data.</text>
</comment>
<evidence type="ECO:0000313" key="4">
    <source>
        <dbReference type="Proteomes" id="UP000542811"/>
    </source>
</evidence>
<gene>
    <name evidence="2" type="ORF">EV131_10927</name>
    <name evidence="1" type="ORF">FHS25_005988</name>
</gene>
<dbReference type="AlphaFoldDB" id="A0AAX2QH00"/>
<name>A0AAX2QH00_9HYPH</name>
<reference evidence="2 3" key="1">
    <citation type="submission" date="2019-03" db="EMBL/GenBank/DDBJ databases">
        <title>Genomic Encyclopedia of Type Strains, Phase IV (KMG-V): Genome sequencing to study the core and pangenomes of soil and plant-associated prokaryotes.</title>
        <authorList>
            <person name="Whitman W."/>
        </authorList>
    </citation>
    <scope>NUCLEOTIDE SEQUENCE [LARGE SCALE GENOMIC DNA]</scope>
    <source>
        <strain evidence="2 3">FB403</strain>
    </source>
</reference>